<keyword evidence="4" id="KW-0446">Lipid-binding</keyword>
<dbReference type="PROSITE" id="PS51847">
    <property type="entry name" value="SMP"/>
    <property type="match status" value="1"/>
</dbReference>
<dbReference type="PANTHER" id="PTHR21519:SF1">
    <property type="entry name" value="PDZ DOMAIN-CONTAINING PROTEIN 8"/>
    <property type="match status" value="1"/>
</dbReference>
<evidence type="ECO:0000256" key="5">
    <source>
        <dbReference type="ARBA" id="ARBA00023136"/>
    </source>
</evidence>
<dbReference type="OrthoDB" id="10004596at2759"/>
<comment type="subcellular location">
    <subcellularLocation>
        <location evidence="1">Membrane</location>
    </subcellularLocation>
</comment>
<dbReference type="InterPro" id="IPR039275">
    <property type="entry name" value="PDZD8"/>
</dbReference>
<evidence type="ECO:0000259" key="6">
    <source>
        <dbReference type="PROSITE" id="PS51847"/>
    </source>
</evidence>
<dbReference type="GO" id="GO:1990456">
    <property type="term" value="P:mitochondrion-endoplasmic reticulum membrane tethering"/>
    <property type="evidence" value="ECO:0007669"/>
    <property type="project" value="InterPro"/>
</dbReference>
<evidence type="ECO:0000313" key="7">
    <source>
        <dbReference type="EMBL" id="CAH1984817.1"/>
    </source>
</evidence>
<organism evidence="7 8">
    <name type="scientific">Acanthoscelides obtectus</name>
    <name type="common">Bean weevil</name>
    <name type="synonym">Bruchus obtectus</name>
    <dbReference type="NCBI Taxonomy" id="200917"/>
    <lineage>
        <taxon>Eukaryota</taxon>
        <taxon>Metazoa</taxon>
        <taxon>Ecdysozoa</taxon>
        <taxon>Arthropoda</taxon>
        <taxon>Hexapoda</taxon>
        <taxon>Insecta</taxon>
        <taxon>Pterygota</taxon>
        <taxon>Neoptera</taxon>
        <taxon>Endopterygota</taxon>
        <taxon>Coleoptera</taxon>
        <taxon>Polyphaga</taxon>
        <taxon>Cucujiformia</taxon>
        <taxon>Chrysomeloidea</taxon>
        <taxon>Chrysomelidae</taxon>
        <taxon>Bruchinae</taxon>
        <taxon>Bruchini</taxon>
        <taxon>Acanthoscelides</taxon>
    </lineage>
</organism>
<keyword evidence="5" id="KW-0472">Membrane</keyword>
<accession>A0A9P0L1U3</accession>
<dbReference type="AlphaFoldDB" id="A0A9P0L1U3"/>
<dbReference type="Pfam" id="PF26547">
    <property type="entry name" value="PDZD8_N"/>
    <property type="match status" value="1"/>
</dbReference>
<dbReference type="InterPro" id="IPR058801">
    <property type="entry name" value="PDZD8_N"/>
</dbReference>
<dbReference type="GO" id="GO:0008289">
    <property type="term" value="F:lipid binding"/>
    <property type="evidence" value="ECO:0007669"/>
    <property type="project" value="UniProtKB-KW"/>
</dbReference>
<proteinExistence type="predicted"/>
<dbReference type="InterPro" id="IPR031468">
    <property type="entry name" value="SMP_LBD"/>
</dbReference>
<dbReference type="PANTHER" id="PTHR21519">
    <property type="entry name" value="PDZ DOMAIN-CONTAINING PROTEIN 8"/>
    <property type="match status" value="1"/>
</dbReference>
<name>A0A9P0L1U3_ACAOB</name>
<gene>
    <name evidence="7" type="ORF">ACAOBT_LOCUS16339</name>
</gene>
<dbReference type="GO" id="GO:0044233">
    <property type="term" value="C:mitochondria-associated endoplasmic reticulum membrane contact site"/>
    <property type="evidence" value="ECO:0007669"/>
    <property type="project" value="InterPro"/>
</dbReference>
<feature type="domain" description="SMP-LTD" evidence="6">
    <location>
        <begin position="1"/>
        <end position="118"/>
    </location>
</feature>
<sequence>MHLGTEFPDIKDISVDNVKLDKKEGYIETVSLCLDLEYTGNFMLSIDAKMKFGKAAYLSIKVKRISGQARLQFSRQPYTHWSFSFYTDPLLELAVESSLPRKTAAVKYHQFDYISHSL</sequence>
<dbReference type="GO" id="GO:0016020">
    <property type="term" value="C:membrane"/>
    <property type="evidence" value="ECO:0007669"/>
    <property type="project" value="UniProtKB-SubCell"/>
</dbReference>
<keyword evidence="3" id="KW-0445">Lipid transport</keyword>
<evidence type="ECO:0000256" key="2">
    <source>
        <dbReference type="ARBA" id="ARBA00022448"/>
    </source>
</evidence>
<reference evidence="7" key="1">
    <citation type="submission" date="2022-03" db="EMBL/GenBank/DDBJ databases">
        <authorList>
            <person name="Sayadi A."/>
        </authorList>
    </citation>
    <scope>NUCLEOTIDE SEQUENCE</scope>
</reference>
<evidence type="ECO:0000256" key="1">
    <source>
        <dbReference type="ARBA" id="ARBA00004370"/>
    </source>
</evidence>
<dbReference type="Proteomes" id="UP001152888">
    <property type="component" value="Unassembled WGS sequence"/>
</dbReference>
<dbReference type="GO" id="GO:0051560">
    <property type="term" value="P:mitochondrial calcium ion homeostasis"/>
    <property type="evidence" value="ECO:0007669"/>
    <property type="project" value="InterPro"/>
</dbReference>
<evidence type="ECO:0000313" key="8">
    <source>
        <dbReference type="Proteomes" id="UP001152888"/>
    </source>
</evidence>
<keyword evidence="8" id="KW-1185">Reference proteome</keyword>
<evidence type="ECO:0000256" key="4">
    <source>
        <dbReference type="ARBA" id="ARBA00023121"/>
    </source>
</evidence>
<dbReference type="GO" id="GO:0006869">
    <property type="term" value="P:lipid transport"/>
    <property type="evidence" value="ECO:0007669"/>
    <property type="project" value="UniProtKB-KW"/>
</dbReference>
<dbReference type="EMBL" id="CAKOFQ010006964">
    <property type="protein sequence ID" value="CAH1984817.1"/>
    <property type="molecule type" value="Genomic_DNA"/>
</dbReference>
<protein>
    <recommendedName>
        <fullName evidence="6">SMP-LTD domain-containing protein</fullName>
    </recommendedName>
</protein>
<keyword evidence="2" id="KW-0813">Transport</keyword>
<dbReference type="GO" id="GO:0005739">
    <property type="term" value="C:mitochondrion"/>
    <property type="evidence" value="ECO:0007669"/>
    <property type="project" value="GOC"/>
</dbReference>
<comment type="caution">
    <text evidence="7">The sequence shown here is derived from an EMBL/GenBank/DDBJ whole genome shotgun (WGS) entry which is preliminary data.</text>
</comment>
<evidence type="ECO:0000256" key="3">
    <source>
        <dbReference type="ARBA" id="ARBA00023055"/>
    </source>
</evidence>